<feature type="transmembrane region" description="Helical" evidence="1">
    <location>
        <begin position="6"/>
        <end position="27"/>
    </location>
</feature>
<protein>
    <submittedName>
        <fullName evidence="2">Uncharacterized protein</fullName>
    </submittedName>
</protein>
<sequence length="136" mass="16351">MFNEILIYVFAATLAVIQLVYVVYNIVRQRQVEKKLETILMKNQEQLYNKLNHLPELTKAWKPENAHSLESYEEAYLLYFLKNKIETLEKDERRMMTKIFERKSNSDQMRYAFKLFSEAGLANLFDNYKNRKLVAK</sequence>
<comment type="caution">
    <text evidence="2">The sequence shown here is derived from an EMBL/GenBank/DDBJ whole genome shotgun (WGS) entry which is preliminary data.</text>
</comment>
<keyword evidence="1" id="KW-0472">Membrane</keyword>
<keyword evidence="1" id="KW-1133">Transmembrane helix</keyword>
<dbReference type="OrthoDB" id="9928407at2"/>
<dbReference type="RefSeq" id="WP_131552497.1">
    <property type="nucleotide sequence ID" value="NZ_SJSK01000002.1"/>
</dbReference>
<keyword evidence="1" id="KW-0812">Transmembrane</keyword>
<name>A0A4R0MWE1_9SPHI</name>
<proteinExistence type="predicted"/>
<accession>A0A4R0MWE1</accession>
<evidence type="ECO:0000313" key="2">
    <source>
        <dbReference type="EMBL" id="TCC91559.1"/>
    </source>
</evidence>
<evidence type="ECO:0000313" key="3">
    <source>
        <dbReference type="Proteomes" id="UP000292884"/>
    </source>
</evidence>
<organism evidence="2 3">
    <name type="scientific">Pedobacter frigiditerrae</name>
    <dbReference type="NCBI Taxonomy" id="2530452"/>
    <lineage>
        <taxon>Bacteria</taxon>
        <taxon>Pseudomonadati</taxon>
        <taxon>Bacteroidota</taxon>
        <taxon>Sphingobacteriia</taxon>
        <taxon>Sphingobacteriales</taxon>
        <taxon>Sphingobacteriaceae</taxon>
        <taxon>Pedobacter</taxon>
    </lineage>
</organism>
<evidence type="ECO:0000256" key="1">
    <source>
        <dbReference type="SAM" id="Phobius"/>
    </source>
</evidence>
<dbReference type="Proteomes" id="UP000292884">
    <property type="component" value="Unassembled WGS sequence"/>
</dbReference>
<dbReference type="EMBL" id="SJSK01000002">
    <property type="protein sequence ID" value="TCC91559.1"/>
    <property type="molecule type" value="Genomic_DNA"/>
</dbReference>
<reference evidence="2 3" key="1">
    <citation type="submission" date="2019-02" db="EMBL/GenBank/DDBJ databases">
        <title>Pedobacter sp. RP-1-13 sp. nov., isolated from Arctic soil.</title>
        <authorList>
            <person name="Dahal R.H."/>
        </authorList>
    </citation>
    <scope>NUCLEOTIDE SEQUENCE [LARGE SCALE GENOMIC DNA]</scope>
    <source>
        <strain evidence="2 3">RP-1-13</strain>
    </source>
</reference>
<keyword evidence="3" id="KW-1185">Reference proteome</keyword>
<gene>
    <name evidence="2" type="ORF">EZ428_07280</name>
</gene>
<dbReference type="AlphaFoldDB" id="A0A4R0MWE1"/>